<sequence length="288" mass="32623">MSGLDEEEGCALRPREPSPSQCCGGGCEPCVYDVYEEELARWERAKATRDNSALVGRRGESRNPELSPGAFTAFSVSSVRRLTEDACLYRFQLPGSGGLRLGLGQHIVLRGVVNGLEVQRAYTPISPGNAEGYFEVLIKCYEAGLMSQYIKTWKEGDTVFWRGPFGGFPYRPNKSITEDEEDETFVTLVGCFCTFEKIYLKPLLRDLARYWNIRIFYVLSQEASLENLPWSYQENTYTGRLNEDLIKMIINSCRRKPFVLICGSSAFTEDMNRYLKAAGIEEDSCFVF</sequence>
<feature type="binding site" evidence="6">
    <location>
        <position position="146"/>
    </location>
    <ligand>
        <name>FAD</name>
        <dbReference type="ChEBI" id="CHEBI:57692"/>
    </ligand>
</feature>
<dbReference type="Pfam" id="PF09791">
    <property type="entry name" value="Oxidored-like"/>
    <property type="match status" value="1"/>
</dbReference>
<comment type="similarity">
    <text evidence="2">Belongs to the flavoprotein pyridine nucleotide cytochrome reductase family.</text>
</comment>
<dbReference type="InterPro" id="IPR017927">
    <property type="entry name" value="FAD-bd_FR_type"/>
</dbReference>
<dbReference type="PANTHER" id="PTHR19370:SF184">
    <property type="entry name" value="NADH-CYTOCHROME B5 REDUCTASE-LIKE"/>
    <property type="match status" value="1"/>
</dbReference>
<dbReference type="Gene3D" id="3.40.50.80">
    <property type="entry name" value="Nucleotide-binding domain of ferredoxin-NADP reductase (FNR) module"/>
    <property type="match status" value="1"/>
</dbReference>
<dbReference type="InterPro" id="IPR039261">
    <property type="entry name" value="FNR_nucleotide-bd"/>
</dbReference>
<dbReference type="InterPro" id="IPR017938">
    <property type="entry name" value="Riboflavin_synthase-like_b-brl"/>
</dbReference>
<protein>
    <recommendedName>
        <fullName evidence="8">FAD-binding FR-type domain-containing protein</fullName>
    </recommendedName>
</protein>
<feature type="binding site" evidence="6">
    <location>
        <position position="137"/>
    </location>
    <ligand>
        <name>FAD</name>
        <dbReference type="ChEBI" id="CHEBI:57692"/>
    </ligand>
</feature>
<gene>
    <name evidence="9" type="ORF">ASZ78_016028</name>
</gene>
<dbReference type="PANTHER" id="PTHR19370">
    <property type="entry name" value="NADH-CYTOCHROME B5 REDUCTASE"/>
    <property type="match status" value="1"/>
</dbReference>
<feature type="binding site" evidence="6">
    <location>
        <position position="147"/>
    </location>
    <ligand>
        <name>FAD</name>
        <dbReference type="ChEBI" id="CHEBI:57692"/>
    </ligand>
</feature>
<accession>A0A226NAC7</accession>
<dbReference type="AlphaFoldDB" id="A0A226NAC7"/>
<feature type="binding site" evidence="6">
    <location>
        <position position="122"/>
    </location>
    <ligand>
        <name>FAD</name>
        <dbReference type="ChEBI" id="CHEBI:57692"/>
    </ligand>
</feature>
<evidence type="ECO:0000256" key="7">
    <source>
        <dbReference type="SAM" id="MobiDB-lite"/>
    </source>
</evidence>
<evidence type="ECO:0000256" key="1">
    <source>
        <dbReference type="ARBA" id="ARBA00001974"/>
    </source>
</evidence>
<dbReference type="SUPFAM" id="SSF63380">
    <property type="entry name" value="Riboflavin synthase domain-like"/>
    <property type="match status" value="1"/>
</dbReference>
<comment type="caution">
    <text evidence="9">The sequence shown here is derived from an EMBL/GenBank/DDBJ whole genome shotgun (WGS) entry which is preliminary data.</text>
</comment>
<dbReference type="OrthoDB" id="432685at2759"/>
<dbReference type="InterPro" id="IPR001834">
    <property type="entry name" value="CBR-like"/>
</dbReference>
<dbReference type="CDD" id="cd06183">
    <property type="entry name" value="cyt_b5_reduct_like"/>
    <property type="match status" value="1"/>
</dbReference>
<reference evidence="9 10" key="1">
    <citation type="submission" date="2016-07" db="EMBL/GenBank/DDBJ databases">
        <title>Disparate Historic Effective Population Sizes Predicted by Modern Levels of Genome Diversity for the Scaled Quail (Callipepla squamata) and the Northern Bobwhite (Colinus virginianus): Inferences from First and Second Generation Draft Genome Assemblies for Sympatric New World Quail.</title>
        <authorList>
            <person name="Oldeschulte D.L."/>
            <person name="Halley Y.A."/>
            <person name="Bhattarai E.K."/>
            <person name="Brashear W.A."/>
            <person name="Hill J."/>
            <person name="Metz R.P."/>
            <person name="Johnson C.D."/>
            <person name="Rollins D."/>
            <person name="Peterson M.J."/>
            <person name="Bickhart D.M."/>
            <person name="Decker J.E."/>
            <person name="Seabury C.M."/>
        </authorList>
    </citation>
    <scope>NUCLEOTIDE SEQUENCE [LARGE SCALE GENOMIC DNA]</scope>
    <source>
        <strain evidence="9 10">Texas</strain>
        <tissue evidence="9">Leg muscle</tissue>
    </source>
</reference>
<keyword evidence="10" id="KW-1185">Reference proteome</keyword>
<dbReference type="PROSITE" id="PS51384">
    <property type="entry name" value="FAD_FR"/>
    <property type="match status" value="1"/>
</dbReference>
<feature type="region of interest" description="Disordered" evidence="7">
    <location>
        <begin position="1"/>
        <end position="22"/>
    </location>
</feature>
<evidence type="ECO:0000313" key="10">
    <source>
        <dbReference type="Proteomes" id="UP000198323"/>
    </source>
</evidence>
<keyword evidence="3 6" id="KW-0285">Flavoprotein</keyword>
<comment type="cofactor">
    <cofactor evidence="1 6">
        <name>FAD</name>
        <dbReference type="ChEBI" id="CHEBI:57692"/>
    </cofactor>
</comment>
<evidence type="ECO:0000256" key="2">
    <source>
        <dbReference type="ARBA" id="ARBA00006105"/>
    </source>
</evidence>
<evidence type="ECO:0000259" key="8">
    <source>
        <dbReference type="PROSITE" id="PS51384"/>
    </source>
</evidence>
<evidence type="ECO:0000256" key="5">
    <source>
        <dbReference type="ARBA" id="ARBA00023002"/>
    </source>
</evidence>
<dbReference type="STRING" id="9009.A0A226NAC7"/>
<evidence type="ECO:0000256" key="4">
    <source>
        <dbReference type="ARBA" id="ARBA00022827"/>
    </source>
</evidence>
<dbReference type="Proteomes" id="UP000198323">
    <property type="component" value="Unassembled WGS sequence"/>
</dbReference>
<keyword evidence="5" id="KW-0560">Oxidoreductase</keyword>
<evidence type="ECO:0000313" key="9">
    <source>
        <dbReference type="EMBL" id="OXB64576.1"/>
    </source>
</evidence>
<dbReference type="GO" id="GO:0016491">
    <property type="term" value="F:oxidoreductase activity"/>
    <property type="evidence" value="ECO:0007669"/>
    <property type="project" value="UniProtKB-KW"/>
</dbReference>
<proteinExistence type="inferred from homology"/>
<dbReference type="SUPFAM" id="SSF52343">
    <property type="entry name" value="Ferredoxin reductase-like, C-terminal NADP-linked domain"/>
    <property type="match status" value="1"/>
</dbReference>
<keyword evidence="4 6" id="KW-0274">FAD</keyword>
<dbReference type="Gene3D" id="2.40.30.10">
    <property type="entry name" value="Translation factors"/>
    <property type="match status" value="1"/>
</dbReference>
<feature type="binding site" evidence="6">
    <location>
        <position position="120"/>
    </location>
    <ligand>
        <name>FAD</name>
        <dbReference type="ChEBI" id="CHEBI:57692"/>
    </ligand>
</feature>
<dbReference type="PRINTS" id="PR00406">
    <property type="entry name" value="CYTB5RDTASE"/>
</dbReference>
<dbReference type="InterPro" id="IPR019180">
    <property type="entry name" value="Oxidoreductase-like_N"/>
</dbReference>
<feature type="domain" description="FAD-binding FR-type" evidence="8">
    <location>
        <begin position="69"/>
        <end position="171"/>
    </location>
</feature>
<dbReference type="InterPro" id="IPR008333">
    <property type="entry name" value="Cbr1-like_FAD-bd_dom"/>
</dbReference>
<feature type="binding site" evidence="6">
    <location>
        <position position="139"/>
    </location>
    <ligand>
        <name>FAD</name>
        <dbReference type="ChEBI" id="CHEBI:57692"/>
    </ligand>
</feature>
<evidence type="ECO:0000256" key="6">
    <source>
        <dbReference type="PIRSR" id="PIRSR601834-1"/>
    </source>
</evidence>
<evidence type="ECO:0000256" key="3">
    <source>
        <dbReference type="ARBA" id="ARBA00022630"/>
    </source>
</evidence>
<dbReference type="EMBL" id="MCFN01000116">
    <property type="protein sequence ID" value="OXB64576.1"/>
    <property type="molecule type" value="Genomic_DNA"/>
</dbReference>
<dbReference type="Pfam" id="PF00970">
    <property type="entry name" value="FAD_binding_6"/>
    <property type="match status" value="1"/>
</dbReference>
<name>A0A226NAC7_CALSU</name>
<organism evidence="9 10">
    <name type="scientific">Callipepla squamata</name>
    <name type="common">Scaled quail</name>
    <dbReference type="NCBI Taxonomy" id="9009"/>
    <lineage>
        <taxon>Eukaryota</taxon>
        <taxon>Metazoa</taxon>
        <taxon>Chordata</taxon>
        <taxon>Craniata</taxon>
        <taxon>Vertebrata</taxon>
        <taxon>Euteleostomi</taxon>
        <taxon>Archelosauria</taxon>
        <taxon>Archosauria</taxon>
        <taxon>Dinosauria</taxon>
        <taxon>Saurischia</taxon>
        <taxon>Theropoda</taxon>
        <taxon>Coelurosauria</taxon>
        <taxon>Aves</taxon>
        <taxon>Neognathae</taxon>
        <taxon>Galloanserae</taxon>
        <taxon>Galliformes</taxon>
        <taxon>Odontophoridae</taxon>
        <taxon>Callipepla</taxon>
    </lineage>
</organism>